<comment type="caution">
    <text evidence="1">The sequence shown here is derived from an EMBL/GenBank/DDBJ whole genome shotgun (WGS) entry which is preliminary data.</text>
</comment>
<sequence>MKYFLFIDESGDHGLSKVDPAFPIFTLCGIIFTQESYEAFRLALNELKLKYWEDTNTILHSRDIRKCEGPFKILFNQQVKESFYLDFNEIVEKHAFIILTSSIDKIAYTKKYGYLSDDVYEISLSFLMERAIYVIEKNQERASELQIILERRGNKEDKKLEEHFQKLMSRGTFYVSKNRFAKYNTHISFNYKKDNINGLQLADLVAYPIARFILDPVKHNPAFEILKSKIYSKGNKMYGLKKHP</sequence>
<dbReference type="InterPro" id="IPR024524">
    <property type="entry name" value="DUF3800"/>
</dbReference>
<dbReference type="AlphaFoldDB" id="A0A5M6CWR3"/>
<protein>
    <submittedName>
        <fullName evidence="1">DUF3800 domain-containing protein</fullName>
    </submittedName>
</protein>
<evidence type="ECO:0000313" key="2">
    <source>
        <dbReference type="Proteomes" id="UP000323426"/>
    </source>
</evidence>
<reference evidence="1 2" key="1">
    <citation type="submission" date="2019-09" db="EMBL/GenBank/DDBJ databases">
        <title>Genome sequence and assembly of Adhaeribacter sp.</title>
        <authorList>
            <person name="Chhetri G."/>
        </authorList>
    </citation>
    <scope>NUCLEOTIDE SEQUENCE [LARGE SCALE GENOMIC DNA]</scope>
    <source>
        <strain evidence="1 2">DK36</strain>
    </source>
</reference>
<keyword evidence="2" id="KW-1185">Reference proteome</keyword>
<dbReference type="Proteomes" id="UP000323426">
    <property type="component" value="Unassembled WGS sequence"/>
</dbReference>
<organism evidence="1 2">
    <name type="scientific">Adhaeribacter rhizoryzae</name>
    <dbReference type="NCBI Taxonomy" id="2607907"/>
    <lineage>
        <taxon>Bacteria</taxon>
        <taxon>Pseudomonadati</taxon>
        <taxon>Bacteroidota</taxon>
        <taxon>Cytophagia</taxon>
        <taxon>Cytophagales</taxon>
        <taxon>Hymenobacteraceae</taxon>
        <taxon>Adhaeribacter</taxon>
    </lineage>
</organism>
<name>A0A5M6CWR3_9BACT</name>
<accession>A0A5M6CWR3</accession>
<gene>
    <name evidence="1" type="ORF">F0145_24040</name>
</gene>
<dbReference type="EMBL" id="VWSF01000031">
    <property type="protein sequence ID" value="KAA5539661.1"/>
    <property type="molecule type" value="Genomic_DNA"/>
</dbReference>
<dbReference type="Pfam" id="PF12686">
    <property type="entry name" value="DUF3800"/>
    <property type="match status" value="1"/>
</dbReference>
<dbReference type="RefSeq" id="WP_150092853.1">
    <property type="nucleotide sequence ID" value="NZ_VWSF01000031.1"/>
</dbReference>
<evidence type="ECO:0000313" key="1">
    <source>
        <dbReference type="EMBL" id="KAA5539661.1"/>
    </source>
</evidence>
<proteinExistence type="predicted"/>